<reference evidence="13" key="1">
    <citation type="journal article" date="2014" name="Genome Announc.">
        <title>Draft genome sequence of Rhodosporidium toruloides CECT1137, an oleaginous yeast of biotechnological interest.</title>
        <authorList>
            <person name="Morin N."/>
            <person name="Calcas X."/>
            <person name="Devillers H."/>
            <person name="Durrens P."/>
            <person name="Sherman D.J."/>
            <person name="Nicaud J.-M."/>
            <person name="Neuveglise C."/>
        </authorList>
    </citation>
    <scope>NUCLEOTIDE SEQUENCE</scope>
    <source>
        <strain evidence="13">CECT1137</strain>
    </source>
</reference>
<feature type="domain" description="VTT" evidence="12">
    <location>
        <begin position="95"/>
        <end position="205"/>
    </location>
</feature>
<dbReference type="GO" id="GO:0016192">
    <property type="term" value="P:vesicle-mediated transport"/>
    <property type="evidence" value="ECO:0007669"/>
    <property type="project" value="TreeGrafter"/>
</dbReference>
<feature type="compositionally biased region" description="Basic and acidic residues" evidence="10">
    <location>
        <begin position="291"/>
        <end position="305"/>
    </location>
</feature>
<organism evidence="13">
    <name type="scientific">Rhodotorula toruloides</name>
    <name type="common">Yeast</name>
    <name type="synonym">Rhodosporidium toruloides</name>
    <dbReference type="NCBI Taxonomy" id="5286"/>
    <lineage>
        <taxon>Eukaryota</taxon>
        <taxon>Fungi</taxon>
        <taxon>Dikarya</taxon>
        <taxon>Basidiomycota</taxon>
        <taxon>Pucciniomycotina</taxon>
        <taxon>Microbotryomycetes</taxon>
        <taxon>Sporidiobolales</taxon>
        <taxon>Sporidiobolaceae</taxon>
        <taxon>Rhodotorula</taxon>
    </lineage>
</organism>
<sequence>MSLARQALARWTELSERAVERYQKLGWKGKVMVWAWAGLHVVFGALFWLIGPERIFAWFASLADDVRELPHGWLILSAIIVVTSVPPLIGYGTAQTLVGFAYGVTPGFYISAGSCLLGGAFAFVLCRKLVTLFAPFIQRDKTFAALSRAVRVKGLPLITLLRLCPFPYPYSNLFFASVESVTFSEFMLATLAITPKLLLHVFIGHRTYLFADPASRHKMDSTTRWINGIFMVGGTILGIATSWYLYRLTMRYVSETTDIPEEDLEAGLLDDVDELLASAGGSAVASDAEAEERAKEQKRTGTAEGRLVEPGEDDAVVRKAAVIQPGRPSADNWDGSDNFSDFDERAEAGRIVAGVEANGHDRRESVAWGLDAELDLMGDEEEQVKKRLD</sequence>
<evidence type="ECO:0000259" key="12">
    <source>
        <dbReference type="Pfam" id="PF09335"/>
    </source>
</evidence>
<name>A0A061ANE7_RHOTO</name>
<dbReference type="OrthoDB" id="166803at2759"/>
<evidence type="ECO:0000256" key="1">
    <source>
        <dbReference type="ARBA" id="ARBA00002978"/>
    </source>
</evidence>
<accession>A0A061ANE7</accession>
<keyword evidence="9 11" id="KW-0472">Membrane</keyword>
<protein>
    <recommendedName>
        <fullName evidence="4">Golgi apparatus membrane protein TVP38</fullName>
    </recommendedName>
    <alternativeName>
        <fullName evidence="5">Golgi apparatus membrane protein tvp38</fullName>
    </alternativeName>
</protein>
<keyword evidence="6 11" id="KW-0812">Transmembrane</keyword>
<evidence type="ECO:0000256" key="4">
    <source>
        <dbReference type="ARBA" id="ARBA00013533"/>
    </source>
</evidence>
<proteinExistence type="inferred from homology"/>
<comment type="function">
    <text evidence="1">Golgi membrane protein involved in vesicular trafficking and spindle migration.</text>
</comment>
<evidence type="ECO:0000256" key="2">
    <source>
        <dbReference type="ARBA" id="ARBA00004653"/>
    </source>
</evidence>
<dbReference type="EMBL" id="LK052939">
    <property type="protein sequence ID" value="CDR39126.1"/>
    <property type="molecule type" value="Genomic_DNA"/>
</dbReference>
<evidence type="ECO:0000313" key="13">
    <source>
        <dbReference type="EMBL" id="CDR39126.1"/>
    </source>
</evidence>
<feature type="transmembrane region" description="Helical" evidence="11">
    <location>
        <begin position="31"/>
        <end position="51"/>
    </location>
</feature>
<comment type="subcellular location">
    <subcellularLocation>
        <location evidence="2">Golgi apparatus membrane</location>
        <topology evidence="2">Multi-pass membrane protein</topology>
    </subcellularLocation>
</comment>
<comment type="similarity">
    <text evidence="3">Belongs to the TVP38/TMEM64 family.</text>
</comment>
<dbReference type="PANTHER" id="PTHR47549">
    <property type="entry name" value="GOLGI APPARATUS MEMBRANE PROTEIN TVP38-RELATED"/>
    <property type="match status" value="1"/>
</dbReference>
<dbReference type="GO" id="GO:0000139">
    <property type="term" value="C:Golgi membrane"/>
    <property type="evidence" value="ECO:0007669"/>
    <property type="project" value="UniProtKB-SubCell"/>
</dbReference>
<feature type="region of interest" description="Disordered" evidence="10">
    <location>
        <begin position="281"/>
        <end position="305"/>
    </location>
</feature>
<gene>
    <name evidence="13" type="ORF">RHTO0S_04e01860g</name>
</gene>
<evidence type="ECO:0000256" key="8">
    <source>
        <dbReference type="ARBA" id="ARBA00023034"/>
    </source>
</evidence>
<evidence type="ECO:0000256" key="3">
    <source>
        <dbReference type="ARBA" id="ARBA00008640"/>
    </source>
</evidence>
<dbReference type="PANTHER" id="PTHR47549:SF1">
    <property type="entry name" value="GOLGI APPARATUS MEMBRANE PROTEIN TVP38"/>
    <property type="match status" value="1"/>
</dbReference>
<keyword evidence="8" id="KW-0333">Golgi apparatus</keyword>
<feature type="transmembrane region" description="Helical" evidence="11">
    <location>
        <begin position="71"/>
        <end position="94"/>
    </location>
</feature>
<dbReference type="AlphaFoldDB" id="A0A061ANE7"/>
<feature type="transmembrane region" description="Helical" evidence="11">
    <location>
        <begin position="106"/>
        <end position="125"/>
    </location>
</feature>
<evidence type="ECO:0000256" key="5">
    <source>
        <dbReference type="ARBA" id="ARBA00020673"/>
    </source>
</evidence>
<keyword evidence="7 11" id="KW-1133">Transmembrane helix</keyword>
<dbReference type="Pfam" id="PF09335">
    <property type="entry name" value="VTT_dom"/>
    <property type="match status" value="1"/>
</dbReference>
<evidence type="ECO:0000256" key="7">
    <source>
        <dbReference type="ARBA" id="ARBA00022989"/>
    </source>
</evidence>
<evidence type="ECO:0000256" key="6">
    <source>
        <dbReference type="ARBA" id="ARBA00022692"/>
    </source>
</evidence>
<dbReference type="InterPro" id="IPR032816">
    <property type="entry name" value="VTT_dom"/>
</dbReference>
<evidence type="ECO:0000256" key="10">
    <source>
        <dbReference type="SAM" id="MobiDB-lite"/>
    </source>
</evidence>
<dbReference type="GO" id="GO:0000022">
    <property type="term" value="P:mitotic spindle elongation"/>
    <property type="evidence" value="ECO:0007669"/>
    <property type="project" value="TreeGrafter"/>
</dbReference>
<dbReference type="InterPro" id="IPR051076">
    <property type="entry name" value="Golgi_membrane_TVP38/TMEM64"/>
</dbReference>
<feature type="transmembrane region" description="Helical" evidence="11">
    <location>
        <begin position="225"/>
        <end position="246"/>
    </location>
</feature>
<evidence type="ECO:0000256" key="11">
    <source>
        <dbReference type="SAM" id="Phobius"/>
    </source>
</evidence>
<evidence type="ECO:0000256" key="9">
    <source>
        <dbReference type="ARBA" id="ARBA00023136"/>
    </source>
</evidence>
<feature type="transmembrane region" description="Helical" evidence="11">
    <location>
        <begin position="186"/>
        <end position="204"/>
    </location>
</feature>